<dbReference type="RefSeq" id="WP_212506331.1">
    <property type="nucleotide sequence ID" value="NZ_CP060696.1"/>
</dbReference>
<dbReference type="PROSITE" id="PS50995">
    <property type="entry name" value="HTH_MARR_2"/>
    <property type="match status" value="1"/>
</dbReference>
<evidence type="ECO:0000313" key="2">
    <source>
        <dbReference type="EMBL" id="QNO17263.1"/>
    </source>
</evidence>
<protein>
    <submittedName>
        <fullName evidence="2">MarR family transcriptional regulator</fullName>
    </submittedName>
</protein>
<organism evidence="2 3">
    <name type="scientific">Caproicibacterium amylolyticum</name>
    <dbReference type="NCBI Taxonomy" id="2766537"/>
    <lineage>
        <taxon>Bacteria</taxon>
        <taxon>Bacillati</taxon>
        <taxon>Bacillota</taxon>
        <taxon>Clostridia</taxon>
        <taxon>Eubacteriales</taxon>
        <taxon>Oscillospiraceae</taxon>
        <taxon>Caproicibacterium</taxon>
    </lineage>
</organism>
<sequence>MTKKQIITQLLDCQTDADRMVHENYHRLAQELGLTLEQFHLLLELDELMLDVQNTADAPTVGMLAKSIRVSQNTVSERVSRLEKKNLVCRKPDPKDRRISHVVLTQEGRSLLQRISAQAETSFVRHAMEQMETEELQTFLACAQKMVFCMNQLNSKKEGNKNEL</sequence>
<dbReference type="AlphaFoldDB" id="A0A7G9WF01"/>
<gene>
    <name evidence="2" type="ORF">H6X83_09925</name>
</gene>
<dbReference type="Gene3D" id="1.10.10.10">
    <property type="entry name" value="Winged helix-like DNA-binding domain superfamily/Winged helix DNA-binding domain"/>
    <property type="match status" value="1"/>
</dbReference>
<feature type="domain" description="HTH marR-type" evidence="1">
    <location>
        <begin position="1"/>
        <end position="148"/>
    </location>
</feature>
<dbReference type="InterPro" id="IPR000835">
    <property type="entry name" value="HTH_MarR-typ"/>
</dbReference>
<dbReference type="InterPro" id="IPR036390">
    <property type="entry name" value="WH_DNA-bd_sf"/>
</dbReference>
<dbReference type="GO" id="GO:0003700">
    <property type="term" value="F:DNA-binding transcription factor activity"/>
    <property type="evidence" value="ECO:0007669"/>
    <property type="project" value="InterPro"/>
</dbReference>
<dbReference type="KEGG" id="caml:H6X83_09925"/>
<dbReference type="SUPFAM" id="SSF46785">
    <property type="entry name" value="Winged helix' DNA-binding domain"/>
    <property type="match status" value="1"/>
</dbReference>
<evidence type="ECO:0000313" key="3">
    <source>
        <dbReference type="Proteomes" id="UP000516046"/>
    </source>
</evidence>
<dbReference type="PRINTS" id="PR00598">
    <property type="entry name" value="HTHMARR"/>
</dbReference>
<proteinExistence type="predicted"/>
<dbReference type="Pfam" id="PF01047">
    <property type="entry name" value="MarR"/>
    <property type="match status" value="1"/>
</dbReference>
<dbReference type="SMART" id="SM00347">
    <property type="entry name" value="HTH_MARR"/>
    <property type="match status" value="1"/>
</dbReference>
<dbReference type="InterPro" id="IPR039422">
    <property type="entry name" value="MarR/SlyA-like"/>
</dbReference>
<accession>A0A7G9WF01</accession>
<dbReference type="PANTHER" id="PTHR33164:SF43">
    <property type="entry name" value="HTH-TYPE TRANSCRIPTIONAL REPRESSOR YETL"/>
    <property type="match status" value="1"/>
</dbReference>
<keyword evidence="3" id="KW-1185">Reference proteome</keyword>
<reference evidence="2 3" key="1">
    <citation type="submission" date="2020-08" db="EMBL/GenBank/DDBJ databases">
        <authorList>
            <person name="Ren C."/>
            <person name="Gu Y."/>
            <person name="Xu Y."/>
        </authorList>
    </citation>
    <scope>NUCLEOTIDE SEQUENCE [LARGE SCALE GENOMIC DNA]</scope>
    <source>
        <strain evidence="2 3">LBM18003</strain>
    </source>
</reference>
<dbReference type="InterPro" id="IPR036388">
    <property type="entry name" value="WH-like_DNA-bd_sf"/>
</dbReference>
<name>A0A7G9WF01_9FIRM</name>
<dbReference type="Proteomes" id="UP000516046">
    <property type="component" value="Chromosome"/>
</dbReference>
<dbReference type="EMBL" id="CP060696">
    <property type="protein sequence ID" value="QNO17263.1"/>
    <property type="molecule type" value="Genomic_DNA"/>
</dbReference>
<dbReference type="PANTHER" id="PTHR33164">
    <property type="entry name" value="TRANSCRIPTIONAL REGULATOR, MARR FAMILY"/>
    <property type="match status" value="1"/>
</dbReference>
<evidence type="ECO:0000259" key="1">
    <source>
        <dbReference type="PROSITE" id="PS50995"/>
    </source>
</evidence>
<dbReference type="GO" id="GO:0006950">
    <property type="term" value="P:response to stress"/>
    <property type="evidence" value="ECO:0007669"/>
    <property type="project" value="TreeGrafter"/>
</dbReference>